<sequence length="187" mass="20845">MRVEGFDDGFFPLDFKGRRGTTVIAGVELDNGVLTRMGYGVVVVDARDSERVITAMSKLMTGELVFLDGVTYSGFDVVDPDAVHAETGKPVIVVQHHPLNLEKIREALSKHFPDWAERFRVISRVASSMTFVETPWKPVQIYPAGISFDEAVDLYKRNCIYSPVPEALRIADMAASSISRLRLLQNL</sequence>
<reference evidence="2 3" key="1">
    <citation type="submission" date="2020-10" db="EMBL/GenBank/DDBJ databases">
        <title>Complete genome sequence of Thermosphaera aggregans strain 3507.</title>
        <authorList>
            <person name="Zayulina K.S."/>
            <person name="Elcheninov A.G."/>
            <person name="Toshchakov S.V."/>
            <person name="Kublanov I.V."/>
            <person name="Kochetkova T.V."/>
        </authorList>
    </citation>
    <scope>NUCLEOTIDE SEQUENCE [LARGE SCALE GENOMIC DNA]</scope>
    <source>
        <strain evidence="2 3">3507</strain>
    </source>
</reference>
<dbReference type="Proteomes" id="UP000593766">
    <property type="component" value="Chromosome"/>
</dbReference>
<dbReference type="PANTHER" id="PTHR39518">
    <property type="entry name" value="UPF0215 PROTEIN MJ1150"/>
    <property type="match status" value="1"/>
</dbReference>
<evidence type="ECO:0000313" key="3">
    <source>
        <dbReference type="Proteomes" id="UP000593766"/>
    </source>
</evidence>
<dbReference type="PANTHER" id="PTHR39518:SF2">
    <property type="entry name" value="UPF0215 PROTEIN MJ1150"/>
    <property type="match status" value="1"/>
</dbReference>
<accession>A0A7M1USK3</accession>
<dbReference type="HAMAP" id="MF_00582">
    <property type="entry name" value="UPF0215"/>
    <property type="match status" value="1"/>
</dbReference>
<dbReference type="Pfam" id="PF01949">
    <property type="entry name" value="Endo_dU"/>
    <property type="match status" value="1"/>
</dbReference>
<organism evidence="2 3">
    <name type="scientific">Thermosphaera chiliense</name>
    <dbReference type="NCBI Taxonomy" id="3402707"/>
    <lineage>
        <taxon>Archaea</taxon>
        <taxon>Thermoproteota</taxon>
        <taxon>Thermoprotei</taxon>
        <taxon>Desulfurococcales</taxon>
        <taxon>Desulfurococcaceae</taxon>
        <taxon>Thermosphaera</taxon>
    </lineage>
</organism>
<keyword evidence="3" id="KW-1185">Reference proteome</keyword>
<dbReference type="GeneID" id="59453816"/>
<dbReference type="RefSeq" id="WP_193436242.1">
    <property type="nucleotide sequence ID" value="NZ_CP063144.1"/>
</dbReference>
<evidence type="ECO:0000256" key="1">
    <source>
        <dbReference type="HAMAP-Rule" id="MF_00582"/>
    </source>
</evidence>
<evidence type="ECO:0000313" key="2">
    <source>
        <dbReference type="EMBL" id="QOR94443.1"/>
    </source>
</evidence>
<protein>
    <recommendedName>
        <fullName evidence="1">UPF0215 protein IMZ38_00320</fullName>
    </recommendedName>
</protein>
<proteinExistence type="inferred from homology"/>
<name>A0A7M1USK3_9CREN</name>
<comment type="similarity">
    <text evidence="1">Belongs to the UPF0215 family.</text>
</comment>
<dbReference type="PIRSF" id="PIRSF006380">
    <property type="entry name" value="UCP006380"/>
    <property type="match status" value="1"/>
</dbReference>
<dbReference type="KEGG" id="tcs:IMZ38_00320"/>
<dbReference type="OrthoDB" id="15207at2157"/>
<dbReference type="InterPro" id="IPR002802">
    <property type="entry name" value="Endo_dU"/>
</dbReference>
<dbReference type="Gene3D" id="3.30.2170.10">
    <property type="entry name" value="archaeoglobus fulgidus dsm 4304 superfamily"/>
    <property type="match status" value="1"/>
</dbReference>
<gene>
    <name evidence="2" type="ORF">IMZ38_00320</name>
</gene>
<dbReference type="AlphaFoldDB" id="A0A7M1USK3"/>
<dbReference type="EMBL" id="CP063144">
    <property type="protein sequence ID" value="QOR94443.1"/>
    <property type="molecule type" value="Genomic_DNA"/>
</dbReference>